<accession>A0A0P8W6H2</accession>
<organism evidence="1 2">
    <name type="scientific">Oxobacter pfennigii</name>
    <dbReference type="NCBI Taxonomy" id="36849"/>
    <lineage>
        <taxon>Bacteria</taxon>
        <taxon>Bacillati</taxon>
        <taxon>Bacillota</taxon>
        <taxon>Clostridia</taxon>
        <taxon>Eubacteriales</taxon>
        <taxon>Clostridiaceae</taxon>
        <taxon>Oxobacter</taxon>
    </lineage>
</organism>
<keyword evidence="2" id="KW-1185">Reference proteome</keyword>
<evidence type="ECO:0000313" key="1">
    <source>
        <dbReference type="EMBL" id="KPU43337.1"/>
    </source>
</evidence>
<dbReference type="AlphaFoldDB" id="A0A0P8W6H2"/>
<dbReference type="Proteomes" id="UP000050326">
    <property type="component" value="Unassembled WGS sequence"/>
</dbReference>
<gene>
    <name evidence="1" type="ORF">OXPF_27780</name>
</gene>
<sequence>MKLSQETCPVIVESFGGKDNAMRMNRIINYLFIL</sequence>
<name>A0A0P8W6H2_9CLOT</name>
<comment type="caution">
    <text evidence="1">The sequence shown here is derived from an EMBL/GenBank/DDBJ whole genome shotgun (WGS) entry which is preliminary data.</text>
</comment>
<proteinExistence type="predicted"/>
<protein>
    <submittedName>
        <fullName evidence="1">Uncharacterized protein</fullName>
    </submittedName>
</protein>
<dbReference type="EMBL" id="LKET01000039">
    <property type="protein sequence ID" value="KPU43337.1"/>
    <property type="molecule type" value="Genomic_DNA"/>
</dbReference>
<dbReference type="STRING" id="36849.OXPF_27780"/>
<evidence type="ECO:0000313" key="2">
    <source>
        <dbReference type="Proteomes" id="UP000050326"/>
    </source>
</evidence>
<reference evidence="1 2" key="1">
    <citation type="submission" date="2015-09" db="EMBL/GenBank/DDBJ databases">
        <title>Genome sequence of Oxobacter pfennigii DSM 3222.</title>
        <authorList>
            <person name="Poehlein A."/>
            <person name="Bengelsdorf F.R."/>
            <person name="Schiel-Bengelsdorf B."/>
            <person name="Duerre P."/>
            <person name="Daniel R."/>
        </authorList>
    </citation>
    <scope>NUCLEOTIDE SEQUENCE [LARGE SCALE GENOMIC DNA]</scope>
    <source>
        <strain evidence="1 2">DSM 3222</strain>
    </source>
</reference>